<keyword evidence="2" id="KW-1185">Reference proteome</keyword>
<comment type="caution">
    <text evidence="1">The sequence shown here is derived from an EMBL/GenBank/DDBJ whole genome shotgun (WGS) entry which is preliminary data.</text>
</comment>
<dbReference type="EMBL" id="LRGB01018752">
    <property type="protein sequence ID" value="KZR98050.1"/>
    <property type="molecule type" value="Genomic_DNA"/>
</dbReference>
<dbReference type="Proteomes" id="UP000076858">
    <property type="component" value="Unassembled WGS sequence"/>
</dbReference>
<protein>
    <submittedName>
        <fullName evidence="1">Uncharacterized protein</fullName>
    </submittedName>
</protein>
<organism evidence="1 2">
    <name type="scientific">Daphnia magna</name>
    <dbReference type="NCBI Taxonomy" id="35525"/>
    <lineage>
        <taxon>Eukaryota</taxon>
        <taxon>Metazoa</taxon>
        <taxon>Ecdysozoa</taxon>
        <taxon>Arthropoda</taxon>
        <taxon>Crustacea</taxon>
        <taxon>Branchiopoda</taxon>
        <taxon>Diplostraca</taxon>
        <taxon>Cladocera</taxon>
        <taxon>Anomopoda</taxon>
        <taxon>Daphniidae</taxon>
        <taxon>Daphnia</taxon>
    </lineage>
</organism>
<gene>
    <name evidence="1" type="ORF">APZ42_006729</name>
</gene>
<name>A0A162BVK4_9CRUS</name>
<feature type="non-terminal residue" evidence="1">
    <location>
        <position position="1"/>
    </location>
</feature>
<proteinExistence type="predicted"/>
<sequence>NGIDLILGNDFLMQYGKVQIDYREPKASITFGDQPLAAITSQRTDQPTRSVKLITNADITIPSFSVANVMTVAPALHAENFCFEPSGKLLQTKGVSVGHALLAAKGDFTPLANLTSASVWIPKGTTLGVISGYDGEVLSYGLTTREEDPPRTRLPTKKEVNQRRTLIDDL</sequence>
<dbReference type="AlphaFoldDB" id="A0A162BVK4"/>
<dbReference type="OrthoDB" id="10328063at2759"/>
<evidence type="ECO:0000313" key="2">
    <source>
        <dbReference type="Proteomes" id="UP000076858"/>
    </source>
</evidence>
<evidence type="ECO:0000313" key="1">
    <source>
        <dbReference type="EMBL" id="KZR98050.1"/>
    </source>
</evidence>
<reference evidence="1 2" key="1">
    <citation type="submission" date="2016-03" db="EMBL/GenBank/DDBJ databases">
        <title>EvidentialGene: Evidence-directed Construction of Genes on Genomes.</title>
        <authorList>
            <person name="Gilbert D.G."/>
            <person name="Choi J.-H."/>
            <person name="Mockaitis K."/>
            <person name="Colbourne J."/>
            <person name="Pfrender M."/>
        </authorList>
    </citation>
    <scope>NUCLEOTIDE SEQUENCE [LARGE SCALE GENOMIC DNA]</scope>
    <source>
        <strain evidence="1 2">Xinb3</strain>
        <tissue evidence="1">Complete organism</tissue>
    </source>
</reference>
<accession>A0A162BVK4</accession>
<feature type="non-terminal residue" evidence="1">
    <location>
        <position position="170"/>
    </location>
</feature>